<dbReference type="PANTHER" id="PTHR30349">
    <property type="entry name" value="PHAGE INTEGRASE-RELATED"/>
    <property type="match status" value="1"/>
</dbReference>
<reference evidence="5 6" key="1">
    <citation type="submission" date="2019-09" db="EMBL/GenBank/DDBJ databases">
        <title>Report of infection by Mycobacterium simiae a patient suffering from pulmonary tuberculosis.</title>
        <authorList>
            <person name="Mohanty P.S."/>
            <person name="Bansal A.K."/>
            <person name="Singh H."/>
            <person name="Sharma S."/>
            <person name="Patil S.A."/>
            <person name="Upadhaya P."/>
            <person name="Singh P.K."/>
            <person name="Kumar D."/>
            <person name="Kumar S."/>
            <person name="Singh R.K."/>
            <person name="Chaudhary B."/>
        </authorList>
    </citation>
    <scope>NUCLEOTIDE SEQUENCE [LARGE SCALE GENOMIC DNA]</scope>
    <source>
        <strain evidence="5 6">JAL-560-SIM</strain>
    </source>
</reference>
<keyword evidence="6" id="KW-1185">Reference proteome</keyword>
<dbReference type="GO" id="GO:0006310">
    <property type="term" value="P:DNA recombination"/>
    <property type="evidence" value="ECO:0007669"/>
    <property type="project" value="UniProtKB-KW"/>
</dbReference>
<sequence length="848" mass="95934">MKGIRGALVLLPADNGADSSNSPFDHWLQTAGWDPILLQLLPSPTHATLGWRTCAVDTCDRPAWGQQNNGLCEGCKTQWQARGKPDRDVFDRQPPKRLRYNQRPTACLVNHQGVRCGRDAQNKGLCGPHSYAVTRSKRDRDAVIAGLRPLPSLGPCRVAACDRGACLPGTRLCKAHGQRWQRFRQANSGADLDEWSRRAKQVSDSRRVLFGGVHPHVRRQILFGVYNRSRRGSRTRLDHLQRLVDWVRYSQMSDLKSARHTQVPSPWPRGADQILQTILTTVEYGDQRPEDFRDADVWPGVVFGKNGVADFREISQIWLREITQAWCWDNLNRTSNFAMFRNVLNEIDYFSDYLRANAADTGNDVAALDRSTLTGFARYLAALVEQGAERYRARYNRKTIVPWNKSLQHKCLLAVQRILRYGRDTGRMEHFAGSFMITNDLLVPQVKNPQKDDAGAALPTTIIRQMFTAESLRALRALNEHLPALVRLAAETGRRPGELVSLKYDCLDTESERGPYLIYTETKVTGGQERKLPVLGAVVDTVRDQQLRTRQRYPDTPIEHLRLFPRASMNPHGYHPMDSSLFGVRLREWIDALPRLDSDTIGEDGQPLPFDRTLISGYSFRHTYAQRHADAGTQPDVLMALMGHERISTTMGYYRIPQKRRREAAETVGSLIIEGDSLKFGGMTRDHRLADERATIAVPFGKCSNPQNVAAEGYGCPIRHRCFGCASFGSDPSYLPEMRRRLLDLKAIRARIDAFDGAAEWAKRDARPSDEELEALQHHIRAQEDTLARATPEQRALIEEASVTLRKARAVVEVDITLRRRENGEDALLAHIDDRRHVVDALGTLIDD</sequence>
<comment type="caution">
    <text evidence="5">The sequence shown here is derived from an EMBL/GenBank/DDBJ whole genome shotgun (WGS) entry which is preliminary data.</text>
</comment>
<dbReference type="Pfam" id="PF00589">
    <property type="entry name" value="Phage_integrase"/>
    <property type="match status" value="1"/>
</dbReference>
<gene>
    <name evidence="5" type="ORF">F0Q45_23455</name>
</gene>
<dbReference type="Gene3D" id="1.10.443.10">
    <property type="entry name" value="Intergrase catalytic core"/>
    <property type="match status" value="1"/>
</dbReference>
<comment type="similarity">
    <text evidence="1">Belongs to the 'phage' integrase family.</text>
</comment>
<dbReference type="InterPro" id="IPR013762">
    <property type="entry name" value="Integrase-like_cat_sf"/>
</dbReference>
<dbReference type="PROSITE" id="PS51898">
    <property type="entry name" value="TYR_RECOMBINASE"/>
    <property type="match status" value="1"/>
</dbReference>
<dbReference type="OrthoDB" id="8421690at2"/>
<keyword evidence="2" id="KW-0238">DNA-binding</keyword>
<dbReference type="Proteomes" id="UP000324701">
    <property type="component" value="Unassembled WGS sequence"/>
</dbReference>
<name>A0A5B1BEL9_MYCSI</name>
<evidence type="ECO:0000313" key="5">
    <source>
        <dbReference type="EMBL" id="KAA1246255.1"/>
    </source>
</evidence>
<dbReference type="EMBL" id="VTZN01000228">
    <property type="protein sequence ID" value="KAA1246255.1"/>
    <property type="molecule type" value="Genomic_DNA"/>
</dbReference>
<dbReference type="GO" id="GO:0015074">
    <property type="term" value="P:DNA integration"/>
    <property type="evidence" value="ECO:0007669"/>
    <property type="project" value="InterPro"/>
</dbReference>
<organism evidence="5 6">
    <name type="scientific">Mycobacterium simiae</name>
    <name type="common">Mycobacterium habana</name>
    <dbReference type="NCBI Taxonomy" id="1784"/>
    <lineage>
        <taxon>Bacteria</taxon>
        <taxon>Bacillati</taxon>
        <taxon>Actinomycetota</taxon>
        <taxon>Actinomycetes</taxon>
        <taxon>Mycobacteriales</taxon>
        <taxon>Mycobacteriaceae</taxon>
        <taxon>Mycobacterium</taxon>
        <taxon>Mycobacterium simiae complex</taxon>
    </lineage>
</organism>
<dbReference type="InterPro" id="IPR050090">
    <property type="entry name" value="Tyrosine_recombinase_XerCD"/>
</dbReference>
<dbReference type="PANTHER" id="PTHR30349:SF41">
    <property type="entry name" value="INTEGRASE_RECOMBINASE PROTEIN MJ0367-RELATED"/>
    <property type="match status" value="1"/>
</dbReference>
<evidence type="ECO:0000256" key="1">
    <source>
        <dbReference type="ARBA" id="ARBA00008857"/>
    </source>
</evidence>
<evidence type="ECO:0000259" key="4">
    <source>
        <dbReference type="PROSITE" id="PS51898"/>
    </source>
</evidence>
<dbReference type="GO" id="GO:0003677">
    <property type="term" value="F:DNA binding"/>
    <property type="evidence" value="ECO:0007669"/>
    <property type="project" value="UniProtKB-KW"/>
</dbReference>
<evidence type="ECO:0000256" key="3">
    <source>
        <dbReference type="ARBA" id="ARBA00023172"/>
    </source>
</evidence>
<dbReference type="SUPFAM" id="SSF56349">
    <property type="entry name" value="DNA breaking-rejoining enzymes"/>
    <property type="match status" value="1"/>
</dbReference>
<keyword evidence="3" id="KW-0233">DNA recombination</keyword>
<protein>
    <submittedName>
        <fullName evidence="5">Site-specific integrase</fullName>
    </submittedName>
</protein>
<proteinExistence type="inferred from homology"/>
<dbReference type="CDD" id="cd00397">
    <property type="entry name" value="DNA_BRE_C"/>
    <property type="match status" value="1"/>
</dbReference>
<evidence type="ECO:0000256" key="2">
    <source>
        <dbReference type="ARBA" id="ARBA00023125"/>
    </source>
</evidence>
<dbReference type="AlphaFoldDB" id="A0A5B1BEL9"/>
<feature type="domain" description="Tyr recombinase" evidence="4">
    <location>
        <begin position="457"/>
        <end position="666"/>
    </location>
</feature>
<evidence type="ECO:0000313" key="6">
    <source>
        <dbReference type="Proteomes" id="UP000324701"/>
    </source>
</evidence>
<dbReference type="InterPro" id="IPR011010">
    <property type="entry name" value="DNA_brk_join_enz"/>
</dbReference>
<accession>A0A5B1BEL9</accession>
<dbReference type="InterPro" id="IPR002104">
    <property type="entry name" value="Integrase_catalytic"/>
</dbReference>